<dbReference type="OrthoDB" id="2019491at2759"/>
<dbReference type="STRING" id="8187.ENSLCAP00010025492"/>
<feature type="compositionally biased region" description="Polar residues" evidence="4">
    <location>
        <begin position="436"/>
        <end position="455"/>
    </location>
</feature>
<keyword evidence="7" id="KW-1185">Reference proteome</keyword>
<reference evidence="8" key="2">
    <citation type="submission" date="2025-04" db="UniProtKB">
        <authorList>
            <consortium name="RefSeq"/>
        </authorList>
    </citation>
    <scope>IDENTIFICATION</scope>
    <source>
        <tissue evidence="8">Brain</tissue>
    </source>
</reference>
<keyword evidence="2" id="KW-0648">Protein biosynthesis</keyword>
<dbReference type="Proteomes" id="UP000694890">
    <property type="component" value="Linkage group LG7_2"/>
</dbReference>
<feature type="domain" description="Prokaryotic-type class I peptide chain release factors" evidence="5">
    <location>
        <begin position="304"/>
        <end position="320"/>
    </location>
</feature>
<evidence type="ECO:0000313" key="6">
    <source>
        <dbReference type="Ensembl" id="ENSLCAP00010025492.1"/>
    </source>
</evidence>
<dbReference type="Pfam" id="PF03462">
    <property type="entry name" value="PCRF"/>
    <property type="match status" value="1"/>
</dbReference>
<comment type="similarity">
    <text evidence="1">Belongs to the prokaryotic/mitochondrial release factor family.</text>
</comment>
<dbReference type="GO" id="GO:0005739">
    <property type="term" value="C:mitochondrion"/>
    <property type="evidence" value="ECO:0007669"/>
    <property type="project" value="TreeGrafter"/>
</dbReference>
<dbReference type="Gene3D" id="3.30.160.20">
    <property type="match status" value="1"/>
</dbReference>
<feature type="coiled-coil region" evidence="3">
    <location>
        <begin position="68"/>
        <end position="95"/>
    </location>
</feature>
<proteinExistence type="inferred from homology"/>
<dbReference type="InterPro" id="IPR000352">
    <property type="entry name" value="Pep_chain_release_fac_I"/>
</dbReference>
<dbReference type="AlphaFoldDB" id="A0A4W6DKS6"/>
<dbReference type="Gene3D" id="3.30.70.1660">
    <property type="match status" value="1"/>
</dbReference>
<evidence type="ECO:0000256" key="4">
    <source>
        <dbReference type="SAM" id="MobiDB-lite"/>
    </source>
</evidence>
<evidence type="ECO:0000259" key="5">
    <source>
        <dbReference type="PROSITE" id="PS00745"/>
    </source>
</evidence>
<protein>
    <submittedName>
        <fullName evidence="6">Mitochondrial translational release factor 1</fullName>
    </submittedName>
    <submittedName>
        <fullName evidence="8">Peptide chain release factor 1, mitochondrial</fullName>
    </submittedName>
</protein>
<dbReference type="FunFam" id="3.30.160.20:FF:000004">
    <property type="entry name" value="Peptide chain release factor 1"/>
    <property type="match status" value="1"/>
</dbReference>
<feature type="region of interest" description="Disordered" evidence="4">
    <location>
        <begin position="434"/>
        <end position="455"/>
    </location>
</feature>
<accession>A0A4W6DKS6</accession>
<organism evidence="6 7">
    <name type="scientific">Lates calcarifer</name>
    <name type="common">Barramundi</name>
    <name type="synonym">Holocentrus calcarifer</name>
    <dbReference type="NCBI Taxonomy" id="8187"/>
    <lineage>
        <taxon>Eukaryota</taxon>
        <taxon>Metazoa</taxon>
        <taxon>Chordata</taxon>
        <taxon>Craniata</taxon>
        <taxon>Vertebrata</taxon>
        <taxon>Euteleostomi</taxon>
        <taxon>Actinopterygii</taxon>
        <taxon>Neopterygii</taxon>
        <taxon>Teleostei</taxon>
        <taxon>Neoteleostei</taxon>
        <taxon>Acanthomorphata</taxon>
        <taxon>Carangaria</taxon>
        <taxon>Carangaria incertae sedis</taxon>
        <taxon>Centropomidae</taxon>
        <taxon>Lates</taxon>
    </lineage>
</organism>
<dbReference type="InterPro" id="IPR045853">
    <property type="entry name" value="Pep_chain_release_fac_I_sf"/>
</dbReference>
<dbReference type="Gene3D" id="6.10.140.1950">
    <property type="match status" value="1"/>
</dbReference>
<name>A0A4W6DKS6_LATCA</name>
<dbReference type="KEGG" id="lcf:108894882"/>
<dbReference type="RefSeq" id="XP_018549027.1">
    <property type="nucleotide sequence ID" value="XM_018693511.2"/>
</dbReference>
<feature type="region of interest" description="Disordered" evidence="4">
    <location>
        <begin position="360"/>
        <end position="381"/>
    </location>
</feature>
<evidence type="ECO:0000313" key="7">
    <source>
        <dbReference type="Proteomes" id="UP000314980"/>
    </source>
</evidence>
<dbReference type="Pfam" id="PF00472">
    <property type="entry name" value="RF-1"/>
    <property type="match status" value="1"/>
</dbReference>
<dbReference type="GeneID" id="108894882"/>
<dbReference type="InterPro" id="IPR050057">
    <property type="entry name" value="Prokaryotic/Mito_RF"/>
</dbReference>
<dbReference type="Proteomes" id="UP000314980">
    <property type="component" value="Unassembled WGS sequence"/>
</dbReference>
<dbReference type="GeneTree" id="ENSGT00940000156877"/>
<evidence type="ECO:0000313" key="8">
    <source>
        <dbReference type="RefSeq" id="XP_018549027.1"/>
    </source>
</evidence>
<gene>
    <name evidence="6 8" type="primary">mtrf1</name>
</gene>
<dbReference type="GO" id="GO:0070126">
    <property type="term" value="P:mitochondrial translational termination"/>
    <property type="evidence" value="ECO:0007669"/>
    <property type="project" value="TreeGrafter"/>
</dbReference>
<dbReference type="Ensembl" id="ENSLCAT00010026041.1">
    <property type="protein sequence ID" value="ENSLCAP00010025492.1"/>
    <property type="gene ID" value="ENSLCAG00010011917.1"/>
</dbReference>
<dbReference type="SUPFAM" id="SSF75620">
    <property type="entry name" value="Release factor"/>
    <property type="match status" value="1"/>
</dbReference>
<dbReference type="InterPro" id="IPR005139">
    <property type="entry name" value="PCRF"/>
</dbReference>
<dbReference type="PANTHER" id="PTHR43804:SF1">
    <property type="entry name" value="PEPTIDE CHAIN RELEASE FACTOR 1, MITOCHONDRIAL"/>
    <property type="match status" value="1"/>
</dbReference>
<keyword evidence="3" id="KW-0175">Coiled coil</keyword>
<dbReference type="InParanoid" id="A0A4W6DKS6"/>
<reference evidence="7" key="1">
    <citation type="submission" date="2015-09" db="EMBL/GenBank/DDBJ databases">
        <authorList>
            <person name="Sai Rama Sridatta P."/>
        </authorList>
    </citation>
    <scope>NUCLEOTIDE SEQUENCE [LARGE SCALE GENOMIC DNA]</scope>
</reference>
<dbReference type="PANTHER" id="PTHR43804">
    <property type="entry name" value="LD18447P"/>
    <property type="match status" value="1"/>
</dbReference>
<sequence>MLVSRWFRLCSLCSRVVYSSNVGGRRGGWRTLTGHTSLRYANITQVHHWGTVVSKRLCYSDVGELYRNESVQRYLQQLMEEYRDISNRLQHAYLNESDRKALIKKHTELLPLANIFGSIEQARKDHEEVHSLLHGSVSTRDEDEQLTQLLKEEEAQISSKIAALRKDLIKALVPIDPLDSSNVLLEIVSGRTTGGDICQQFNREMFDMYQGFASYKNWDFEVYNYTPAEYGGLHHAAVRIAGDNVYRYLKHEGGTHRVQRIPEVGLSSRMQRIHTGTMTVIVLPQPVEFDVHIDPKDLRIDTFRSRGAGGQSVNTTDSAVRIVHLPTGIMAECQQTRSQLQNRDTAMRMLKARLYQSMMGKETEQRHTARKQQVGTRSQSERIRTYNFSQDRVTDHRTGYVTRDIKEFMRGGEALDDLISDVLECAEREALLEMVESSSTGSSNLKQPESGQSAD</sequence>
<dbReference type="PROSITE" id="PS00745">
    <property type="entry name" value="RF_PROK_I"/>
    <property type="match status" value="1"/>
</dbReference>
<dbReference type="GO" id="GO:0003747">
    <property type="term" value="F:translation release factor activity"/>
    <property type="evidence" value="ECO:0007669"/>
    <property type="project" value="InterPro"/>
</dbReference>
<evidence type="ECO:0000256" key="2">
    <source>
        <dbReference type="ARBA" id="ARBA00022917"/>
    </source>
</evidence>
<evidence type="ECO:0000256" key="3">
    <source>
        <dbReference type="SAM" id="Coils"/>
    </source>
</evidence>
<evidence type="ECO:0000256" key="1">
    <source>
        <dbReference type="ARBA" id="ARBA00010835"/>
    </source>
</evidence>
<dbReference type="CTD" id="9617"/>
<dbReference type="SMART" id="SM00937">
    <property type="entry name" value="PCRF"/>
    <property type="match status" value="1"/>
</dbReference>
<reference evidence="6" key="3">
    <citation type="submission" date="2025-05" db="UniProtKB">
        <authorList>
            <consortium name="Ensembl"/>
        </authorList>
    </citation>
    <scope>IDENTIFICATION</scope>
</reference>